<gene>
    <name evidence="1" type="ORF">EGYM00163_LOCUS48826</name>
</gene>
<sequence>MTGRARYCARLGGVYGLGVGVGEGVCLPLWVPPWPRVEEGVSVITCLNAGMPGLPSLTGVGGSAGGFFLSACQCARRNGVNSPHWFTIKLSVDHRPPLLNGLLLLLVGDCRLHYRQPPSLSMPSFTAPPMPMRMLGKQLKRGLLSWSGRDHTLQRENVYPHRCRMAT</sequence>
<accession>A0A7S4GHT2</accession>
<proteinExistence type="predicted"/>
<reference evidence="1" key="1">
    <citation type="submission" date="2021-01" db="EMBL/GenBank/DDBJ databases">
        <authorList>
            <person name="Corre E."/>
            <person name="Pelletier E."/>
            <person name="Niang G."/>
            <person name="Scheremetjew M."/>
            <person name="Finn R."/>
            <person name="Kale V."/>
            <person name="Holt S."/>
            <person name="Cochrane G."/>
            <person name="Meng A."/>
            <person name="Brown T."/>
            <person name="Cohen L."/>
        </authorList>
    </citation>
    <scope>NUCLEOTIDE SEQUENCE</scope>
    <source>
        <strain evidence="1">CCMP1594</strain>
    </source>
</reference>
<evidence type="ECO:0000313" key="1">
    <source>
        <dbReference type="EMBL" id="CAE0837454.1"/>
    </source>
</evidence>
<protein>
    <submittedName>
        <fullName evidence="1">Uncharacterized protein</fullName>
    </submittedName>
</protein>
<name>A0A7S4GHT2_9EUGL</name>
<organism evidence="1">
    <name type="scientific">Eutreptiella gymnastica</name>
    <dbReference type="NCBI Taxonomy" id="73025"/>
    <lineage>
        <taxon>Eukaryota</taxon>
        <taxon>Discoba</taxon>
        <taxon>Euglenozoa</taxon>
        <taxon>Euglenida</taxon>
        <taxon>Spirocuta</taxon>
        <taxon>Euglenophyceae</taxon>
        <taxon>Eutreptiales</taxon>
        <taxon>Eutreptiaceae</taxon>
        <taxon>Eutreptiella</taxon>
    </lineage>
</organism>
<dbReference type="EMBL" id="HBJA01141916">
    <property type="protein sequence ID" value="CAE0837454.1"/>
    <property type="molecule type" value="Transcribed_RNA"/>
</dbReference>
<dbReference type="AlphaFoldDB" id="A0A7S4GHT2"/>